<evidence type="ECO:0000313" key="1">
    <source>
        <dbReference type="EMBL" id="QHU13941.1"/>
    </source>
</evidence>
<name>A0A6C0K9W0_9ZZZZ</name>
<sequence>MKYSQVLLLLLLIAIGALVIKSSRDGFADPIPGYIIPKPVVPKKPSAATNSNGGLLVIGK</sequence>
<accession>A0A6C0K9W0</accession>
<proteinExistence type="predicted"/>
<dbReference type="EMBL" id="MN740828">
    <property type="protein sequence ID" value="QHU13941.1"/>
    <property type="molecule type" value="Genomic_DNA"/>
</dbReference>
<protein>
    <submittedName>
        <fullName evidence="1">Uncharacterized protein</fullName>
    </submittedName>
</protein>
<dbReference type="AlphaFoldDB" id="A0A6C0K9W0"/>
<reference evidence="1" key="1">
    <citation type="journal article" date="2020" name="Nature">
        <title>Giant virus diversity and host interactions through global metagenomics.</title>
        <authorList>
            <person name="Schulz F."/>
            <person name="Roux S."/>
            <person name="Paez-Espino D."/>
            <person name="Jungbluth S."/>
            <person name="Walsh D.A."/>
            <person name="Denef V.J."/>
            <person name="McMahon K.D."/>
            <person name="Konstantinidis K.T."/>
            <person name="Eloe-Fadrosh E.A."/>
            <person name="Kyrpides N.C."/>
            <person name="Woyke T."/>
        </authorList>
    </citation>
    <scope>NUCLEOTIDE SEQUENCE</scope>
    <source>
        <strain evidence="1">GVMAG-S-1101182-85</strain>
    </source>
</reference>
<organism evidence="1">
    <name type="scientific">viral metagenome</name>
    <dbReference type="NCBI Taxonomy" id="1070528"/>
    <lineage>
        <taxon>unclassified sequences</taxon>
        <taxon>metagenomes</taxon>
        <taxon>organismal metagenomes</taxon>
    </lineage>
</organism>